<sequence length="38" mass="4004">MSKTLALVIESARKQALERSINLLPVVRANPNGGGLGE</sequence>
<comment type="caution">
    <text evidence="1">The sequence shown here is derived from an EMBL/GenBank/DDBJ whole genome shotgun (WGS) entry which is preliminary data.</text>
</comment>
<organism evidence="1 2">
    <name type="scientific">Trichinella patagoniensis</name>
    <dbReference type="NCBI Taxonomy" id="990121"/>
    <lineage>
        <taxon>Eukaryota</taxon>
        <taxon>Metazoa</taxon>
        <taxon>Ecdysozoa</taxon>
        <taxon>Nematoda</taxon>
        <taxon>Enoplea</taxon>
        <taxon>Dorylaimia</taxon>
        <taxon>Trichinellida</taxon>
        <taxon>Trichinellidae</taxon>
        <taxon>Trichinella</taxon>
    </lineage>
</organism>
<name>A0A0V0X4M8_9BILA</name>
<evidence type="ECO:0000313" key="2">
    <source>
        <dbReference type="Proteomes" id="UP000054783"/>
    </source>
</evidence>
<gene>
    <name evidence="1" type="ORF">T12_7345</name>
</gene>
<dbReference type="EMBL" id="JYDQ01005356">
    <property type="protein sequence ID" value="KRX82982.1"/>
    <property type="molecule type" value="Genomic_DNA"/>
</dbReference>
<protein>
    <submittedName>
        <fullName evidence="1">Uncharacterized protein</fullName>
    </submittedName>
</protein>
<reference evidence="1 2" key="1">
    <citation type="submission" date="2015-01" db="EMBL/GenBank/DDBJ databases">
        <title>Evolution of Trichinella species and genotypes.</title>
        <authorList>
            <person name="Korhonen P.K."/>
            <person name="Edoardo P."/>
            <person name="Giuseppe L.R."/>
            <person name="Gasser R.B."/>
        </authorList>
    </citation>
    <scope>NUCLEOTIDE SEQUENCE [LARGE SCALE GENOMIC DNA]</scope>
    <source>
        <strain evidence="1">ISS2496</strain>
    </source>
</reference>
<keyword evidence="2" id="KW-1185">Reference proteome</keyword>
<evidence type="ECO:0000313" key="1">
    <source>
        <dbReference type="EMBL" id="KRX82982.1"/>
    </source>
</evidence>
<proteinExistence type="predicted"/>
<dbReference type="AlphaFoldDB" id="A0A0V0X4M8"/>
<dbReference type="Proteomes" id="UP000054783">
    <property type="component" value="Unassembled WGS sequence"/>
</dbReference>
<accession>A0A0V0X4M8</accession>